<proteinExistence type="predicted"/>
<sequence length="154" mass="16536">MSVMAASLRLISKEQALDRLEAFFRYSGIEDSKHISSYLVDEVLFKKKPPVPSDSSPIPSDILQVISDSAMPQPLDQTPSLVGLPIVIPPPSGVIEKPTQLPMFSSTSIQPSSITFPVIANDISIRDTVPSGPVSTICPCPTCKSISDPFQGII</sequence>
<dbReference type="EMBL" id="BQXS01011583">
    <property type="protein sequence ID" value="GKT14354.1"/>
    <property type="molecule type" value="Genomic_DNA"/>
</dbReference>
<protein>
    <submittedName>
        <fullName evidence="1">Uncharacterized protein</fullName>
    </submittedName>
</protein>
<evidence type="ECO:0000313" key="1">
    <source>
        <dbReference type="EMBL" id="GKT14354.1"/>
    </source>
</evidence>
<accession>A0ABQ5JS05</accession>
<keyword evidence="2" id="KW-1185">Reference proteome</keyword>
<gene>
    <name evidence="1" type="ORF">ADUPG1_010469</name>
</gene>
<organism evidence="1 2">
    <name type="scientific">Aduncisulcus paluster</name>
    <dbReference type="NCBI Taxonomy" id="2918883"/>
    <lineage>
        <taxon>Eukaryota</taxon>
        <taxon>Metamonada</taxon>
        <taxon>Carpediemonas-like organisms</taxon>
        <taxon>Aduncisulcus</taxon>
    </lineage>
</organism>
<dbReference type="Proteomes" id="UP001057375">
    <property type="component" value="Unassembled WGS sequence"/>
</dbReference>
<evidence type="ECO:0000313" key="2">
    <source>
        <dbReference type="Proteomes" id="UP001057375"/>
    </source>
</evidence>
<comment type="caution">
    <text evidence="1">The sequence shown here is derived from an EMBL/GenBank/DDBJ whole genome shotgun (WGS) entry which is preliminary data.</text>
</comment>
<reference evidence="1" key="1">
    <citation type="submission" date="2022-03" db="EMBL/GenBank/DDBJ databases">
        <title>Draft genome sequence of Aduncisulcus paluster, a free-living microaerophilic Fornicata.</title>
        <authorList>
            <person name="Yuyama I."/>
            <person name="Kume K."/>
            <person name="Tamura T."/>
            <person name="Inagaki Y."/>
            <person name="Hashimoto T."/>
        </authorList>
    </citation>
    <scope>NUCLEOTIDE SEQUENCE</scope>
    <source>
        <strain evidence="1">NY0171</strain>
    </source>
</reference>
<name>A0ABQ5JS05_9EUKA</name>